<keyword evidence="3" id="KW-1185">Reference proteome</keyword>
<dbReference type="InterPro" id="IPR036291">
    <property type="entry name" value="NAD(P)-bd_dom_sf"/>
</dbReference>
<evidence type="ECO:0000313" key="2">
    <source>
        <dbReference type="EMBL" id="MFC0525356.1"/>
    </source>
</evidence>
<dbReference type="RefSeq" id="WP_377350532.1">
    <property type="nucleotide sequence ID" value="NZ_JBHLTP010000013.1"/>
</dbReference>
<accession>A0ABV6LSF6</accession>
<dbReference type="SUPFAM" id="SSF51735">
    <property type="entry name" value="NAD(P)-binding Rossmann-fold domains"/>
    <property type="match status" value="1"/>
</dbReference>
<proteinExistence type="predicted"/>
<protein>
    <submittedName>
        <fullName evidence="2">NAD-dependent epimerase/dehydratase family protein</fullName>
    </submittedName>
</protein>
<dbReference type="Proteomes" id="UP001589836">
    <property type="component" value="Unassembled WGS sequence"/>
</dbReference>
<organism evidence="2 3">
    <name type="scientific">Pontibacillus salicampi</name>
    <dbReference type="NCBI Taxonomy" id="1449801"/>
    <lineage>
        <taxon>Bacteria</taxon>
        <taxon>Bacillati</taxon>
        <taxon>Bacillota</taxon>
        <taxon>Bacilli</taxon>
        <taxon>Bacillales</taxon>
        <taxon>Bacillaceae</taxon>
        <taxon>Pontibacillus</taxon>
    </lineage>
</organism>
<name>A0ABV6LSF6_9BACI</name>
<reference evidence="2 3" key="1">
    <citation type="submission" date="2024-09" db="EMBL/GenBank/DDBJ databases">
        <authorList>
            <person name="Sun Q."/>
            <person name="Mori K."/>
        </authorList>
    </citation>
    <scope>NUCLEOTIDE SEQUENCE [LARGE SCALE GENOMIC DNA]</scope>
    <source>
        <strain evidence="2 3">NCAIM B.02529</strain>
    </source>
</reference>
<evidence type="ECO:0000259" key="1">
    <source>
        <dbReference type="Pfam" id="PF01370"/>
    </source>
</evidence>
<dbReference type="Pfam" id="PF01370">
    <property type="entry name" value="Epimerase"/>
    <property type="match status" value="1"/>
</dbReference>
<dbReference type="InterPro" id="IPR001509">
    <property type="entry name" value="Epimerase_deHydtase"/>
</dbReference>
<feature type="domain" description="NAD-dependent epimerase/dehydratase" evidence="1">
    <location>
        <begin position="29"/>
        <end position="196"/>
    </location>
</feature>
<comment type="caution">
    <text evidence="2">The sequence shown here is derived from an EMBL/GenBank/DDBJ whole genome shotgun (WGS) entry which is preliminary data.</text>
</comment>
<sequence length="338" mass="37233">MLTVQELEEALAAPTDELIEDLAQLDGDIMILGVGGKMGPSLAKLAQNAIQKGKLGKKVYGVSRFSSGTLQQELEACGIETIAADLLKEEDLAGLPNVKNIIYMAGNKFGTTGNEHFTWAMNAYLPGRVAATFPHSRIVVFSTGNVYPLTPIQASGAKEKDPVGPVGEYAQSCLGRERVFTHFSHKHHIPMVMFRLNYAIDMRYGVLLEIAQKVNNLKPIDVTMGHANVIWQGDANSYALRSLLYCQTPPTVLNITGPETISIRRIAEEFGELFQKEPLFVGEEQDTALLSNAAESFRLFGYPSVSLQQMIDWTGTWVLNEGETINKPTHFQQRKGAF</sequence>
<dbReference type="EMBL" id="JBHLTP010000013">
    <property type="protein sequence ID" value="MFC0525356.1"/>
    <property type="molecule type" value="Genomic_DNA"/>
</dbReference>
<dbReference type="Gene3D" id="3.40.50.720">
    <property type="entry name" value="NAD(P)-binding Rossmann-like Domain"/>
    <property type="match status" value="1"/>
</dbReference>
<evidence type="ECO:0000313" key="3">
    <source>
        <dbReference type="Proteomes" id="UP001589836"/>
    </source>
</evidence>
<gene>
    <name evidence="2" type="ORF">ACFFGV_17370</name>
</gene>